<evidence type="ECO:0000256" key="4">
    <source>
        <dbReference type="ARBA" id="ARBA00025742"/>
    </source>
</evidence>
<evidence type="ECO:0000259" key="5">
    <source>
        <dbReference type="Pfam" id="PF00149"/>
    </source>
</evidence>
<evidence type="ECO:0000256" key="1">
    <source>
        <dbReference type="ARBA" id="ARBA00022723"/>
    </source>
</evidence>
<evidence type="ECO:0000313" key="7">
    <source>
        <dbReference type="Proteomes" id="UP001589783"/>
    </source>
</evidence>
<proteinExistence type="inferred from homology"/>
<dbReference type="EMBL" id="JBHLWV010000021">
    <property type="protein sequence ID" value="MFC0315648.1"/>
    <property type="molecule type" value="Genomic_DNA"/>
</dbReference>
<evidence type="ECO:0000313" key="6">
    <source>
        <dbReference type="EMBL" id="MFC0315648.1"/>
    </source>
</evidence>
<accession>A0ABV6H9S9</accession>
<sequence>MVVVAQISDLHFNGTDDNRNRVRAVLDYLHSTVDGGTRIAALLVTGDLTDEGLPAEYAEAAAELRSPIPMLTLLGNHDDRAAFTAQRDGIASTGPVNSMLRHENLLILALDSSIPGRSDGYLSDETLDWARRRIAEAGDVDVLLTWHHPPAHLGMPHMDAICLDADDRVAALVHDHPNIVGVVTGHAHTPAATVFAGRPLIVAPGVSSTLNLPVEGPDWINTTQGPGLALHLIDDHRLTTHFRVLPRW</sequence>
<keyword evidence="1" id="KW-0479">Metal-binding</keyword>
<keyword evidence="3" id="KW-0408">Iron</keyword>
<gene>
    <name evidence="6" type="ORF">ACFFJD_12400</name>
</gene>
<dbReference type="SUPFAM" id="SSF56300">
    <property type="entry name" value="Metallo-dependent phosphatases"/>
    <property type="match status" value="1"/>
</dbReference>
<keyword evidence="7" id="KW-1185">Reference proteome</keyword>
<dbReference type="InterPro" id="IPR004843">
    <property type="entry name" value="Calcineurin-like_PHP"/>
</dbReference>
<feature type="domain" description="Calcineurin-like phosphoesterase" evidence="5">
    <location>
        <begin position="4"/>
        <end position="190"/>
    </location>
</feature>
<evidence type="ECO:0000256" key="3">
    <source>
        <dbReference type="ARBA" id="ARBA00023004"/>
    </source>
</evidence>
<dbReference type="Gene3D" id="3.60.21.10">
    <property type="match status" value="1"/>
</dbReference>
<reference evidence="6 7" key="1">
    <citation type="submission" date="2024-09" db="EMBL/GenBank/DDBJ databases">
        <authorList>
            <person name="Sun Q."/>
            <person name="Mori K."/>
        </authorList>
    </citation>
    <scope>NUCLEOTIDE SEQUENCE [LARGE SCALE GENOMIC DNA]</scope>
    <source>
        <strain evidence="6 7">CCM 7957</strain>
    </source>
</reference>
<dbReference type="InterPro" id="IPR029052">
    <property type="entry name" value="Metallo-depent_PP-like"/>
</dbReference>
<dbReference type="Proteomes" id="UP001589783">
    <property type="component" value="Unassembled WGS sequence"/>
</dbReference>
<protein>
    <submittedName>
        <fullName evidence="6">Metallophosphoesterase</fullName>
    </submittedName>
</protein>
<organism evidence="6 7">
    <name type="scientific">Gordonia phosphorivorans</name>
    <dbReference type="NCBI Taxonomy" id="1056982"/>
    <lineage>
        <taxon>Bacteria</taxon>
        <taxon>Bacillati</taxon>
        <taxon>Actinomycetota</taxon>
        <taxon>Actinomycetes</taxon>
        <taxon>Mycobacteriales</taxon>
        <taxon>Gordoniaceae</taxon>
        <taxon>Gordonia</taxon>
    </lineage>
</organism>
<name>A0ABV6H9S9_9ACTN</name>
<evidence type="ECO:0000256" key="2">
    <source>
        <dbReference type="ARBA" id="ARBA00022801"/>
    </source>
</evidence>
<dbReference type="PANTHER" id="PTHR42988">
    <property type="entry name" value="PHOSPHOHYDROLASE"/>
    <property type="match status" value="1"/>
</dbReference>
<keyword evidence="2" id="KW-0378">Hydrolase</keyword>
<comment type="similarity">
    <text evidence="4">Belongs to the cyclic nucleotide phosphodiesterase class-III family.</text>
</comment>
<dbReference type="InterPro" id="IPR050884">
    <property type="entry name" value="CNP_phosphodiesterase-III"/>
</dbReference>
<dbReference type="RefSeq" id="WP_382364566.1">
    <property type="nucleotide sequence ID" value="NZ_JBHLWV010000021.1"/>
</dbReference>
<dbReference type="PANTHER" id="PTHR42988:SF2">
    <property type="entry name" value="CYCLIC NUCLEOTIDE PHOSPHODIESTERASE CBUA0032-RELATED"/>
    <property type="match status" value="1"/>
</dbReference>
<dbReference type="Pfam" id="PF00149">
    <property type="entry name" value="Metallophos"/>
    <property type="match status" value="1"/>
</dbReference>
<comment type="caution">
    <text evidence="6">The sequence shown here is derived from an EMBL/GenBank/DDBJ whole genome shotgun (WGS) entry which is preliminary data.</text>
</comment>